<dbReference type="KEGG" id="rgu:A4W93_12585"/>
<keyword evidence="2" id="KW-1185">Reference proteome</keyword>
<organism evidence="1 2">
    <name type="scientific">Piscinibacter gummiphilus</name>
    <dbReference type="NCBI Taxonomy" id="946333"/>
    <lineage>
        <taxon>Bacteria</taxon>
        <taxon>Pseudomonadati</taxon>
        <taxon>Pseudomonadota</taxon>
        <taxon>Betaproteobacteria</taxon>
        <taxon>Burkholderiales</taxon>
        <taxon>Sphaerotilaceae</taxon>
        <taxon>Piscinibacter</taxon>
    </lineage>
</organism>
<dbReference type="EMBL" id="CP015118">
    <property type="protein sequence ID" value="ARN20664.1"/>
    <property type="molecule type" value="Genomic_DNA"/>
</dbReference>
<dbReference type="AlphaFoldDB" id="A0A1W6L8Y0"/>
<proteinExistence type="predicted"/>
<sequence length="206" mass="22407">MVKAVVVKSAGGGAGKSMSCEAICAQFDPPIKFGSHAELVGSLDGFQAEHIVPTSAFHKSGRGGKKVKGCEGYSTSGATTWMVRDGQKAGQEHKRLTDPMRQFSQMKDLAGEEAPLKDWLKEYEKGAKDALKKAKPQRKIKDKKLDRNSLIDAAAKCIRSAAAESFDKMDPKVSQDTMLRNPWKATKEQKAEAAAAAQQVGKKRKR</sequence>
<accession>A0A1W6L8Y0</accession>
<reference evidence="1 2" key="1">
    <citation type="submission" date="2016-04" db="EMBL/GenBank/DDBJ databases">
        <title>Complete genome sequence of natural rubber-degrading, novel Gram-negative bacterium, Rhizobacter gummiphilus strain NS21.</title>
        <authorList>
            <person name="Tabata M."/>
            <person name="Kasai D."/>
            <person name="Fukuda M."/>
        </authorList>
    </citation>
    <scope>NUCLEOTIDE SEQUENCE [LARGE SCALE GENOMIC DNA]</scope>
    <source>
        <strain evidence="1 2">NS21</strain>
    </source>
</reference>
<evidence type="ECO:0000313" key="2">
    <source>
        <dbReference type="Proteomes" id="UP000193427"/>
    </source>
</evidence>
<protein>
    <submittedName>
        <fullName evidence="1">Uncharacterized protein</fullName>
    </submittedName>
</protein>
<dbReference type="Proteomes" id="UP000193427">
    <property type="component" value="Chromosome"/>
</dbReference>
<dbReference type="STRING" id="946333.A4W93_12585"/>
<gene>
    <name evidence="1" type="ORF">A4W93_12585</name>
</gene>
<evidence type="ECO:0000313" key="1">
    <source>
        <dbReference type="EMBL" id="ARN20664.1"/>
    </source>
</evidence>
<name>A0A1W6L8Y0_9BURK</name>